<protein>
    <submittedName>
        <fullName evidence="1">Uncharacterized protein</fullName>
    </submittedName>
</protein>
<keyword evidence="2" id="KW-1185">Reference proteome</keyword>
<dbReference type="EMBL" id="SLYC01000002">
    <property type="protein sequence ID" value="TCQ07030.1"/>
    <property type="molecule type" value="Genomic_DNA"/>
</dbReference>
<evidence type="ECO:0000313" key="1">
    <source>
        <dbReference type="EMBL" id="TCQ07030.1"/>
    </source>
</evidence>
<dbReference type="Proteomes" id="UP000295504">
    <property type="component" value="Unassembled WGS sequence"/>
</dbReference>
<dbReference type="AlphaFoldDB" id="A0A4R2TT10"/>
<dbReference type="OrthoDB" id="2066348at2"/>
<reference evidence="1 2" key="1">
    <citation type="submission" date="2019-03" db="EMBL/GenBank/DDBJ databases">
        <title>Genomic Encyclopedia of Type Strains, Phase IV (KMG-IV): sequencing the most valuable type-strain genomes for metagenomic binning, comparative biology and taxonomic classification.</title>
        <authorList>
            <person name="Goeker M."/>
        </authorList>
    </citation>
    <scope>NUCLEOTIDE SEQUENCE [LARGE SCALE GENOMIC DNA]</scope>
    <source>
        <strain evidence="1 2">DSM 100013</strain>
    </source>
</reference>
<name>A0A4R2TT10_9FIRM</name>
<gene>
    <name evidence="1" type="ORF">EDD79_100226</name>
</gene>
<evidence type="ECO:0000313" key="2">
    <source>
        <dbReference type="Proteomes" id="UP000295504"/>
    </source>
</evidence>
<organism evidence="1 2">
    <name type="scientific">Serpentinicella alkaliphila</name>
    <dbReference type="NCBI Taxonomy" id="1734049"/>
    <lineage>
        <taxon>Bacteria</taxon>
        <taxon>Bacillati</taxon>
        <taxon>Bacillota</taxon>
        <taxon>Clostridia</taxon>
        <taxon>Peptostreptococcales</taxon>
        <taxon>Natronincolaceae</taxon>
        <taxon>Serpentinicella</taxon>
    </lineage>
</organism>
<accession>A0A4R2TT10</accession>
<dbReference type="RefSeq" id="WP_132847381.1">
    <property type="nucleotide sequence ID" value="NZ_CP058648.1"/>
</dbReference>
<proteinExistence type="predicted"/>
<comment type="caution">
    <text evidence="1">The sequence shown here is derived from an EMBL/GenBank/DDBJ whole genome shotgun (WGS) entry which is preliminary data.</text>
</comment>
<sequence>MRLVKQSGVNMNMIIKKISNDANYNETMVPYEKNKEAILKTTFESIKKTIEGSNFKTKEEKESYEKRIGEKVKLGEKLTKEEMSYIQRTNPIMYMRIKRIQMNREALENKLKRCRSKKEVEQAYNETISMIHKKDPDKQLLISAYNNVMKEFKNKGEYKALPLDIKDKENKKSKSRKWKQGSNFDISVRRDIITTFDIRV</sequence>